<reference evidence="2 3" key="1">
    <citation type="submission" date="2019-05" db="EMBL/GenBank/DDBJ databases">
        <title>Draft genome sequence of Nonomuraea zeae DSM 100528.</title>
        <authorList>
            <person name="Saricaoglu S."/>
            <person name="Isik K."/>
        </authorList>
    </citation>
    <scope>NUCLEOTIDE SEQUENCE [LARGE SCALE GENOMIC DNA]</scope>
    <source>
        <strain evidence="2 3">DSM 100528</strain>
    </source>
</reference>
<keyword evidence="1" id="KW-1133">Transmembrane helix</keyword>
<evidence type="ECO:0000256" key="1">
    <source>
        <dbReference type="SAM" id="Phobius"/>
    </source>
</evidence>
<keyword evidence="3" id="KW-1185">Reference proteome</keyword>
<feature type="transmembrane region" description="Helical" evidence="1">
    <location>
        <begin position="36"/>
        <end position="58"/>
    </location>
</feature>
<keyword evidence="1" id="KW-0812">Transmembrane</keyword>
<evidence type="ECO:0008006" key="4">
    <source>
        <dbReference type="Google" id="ProtNLM"/>
    </source>
</evidence>
<protein>
    <recommendedName>
        <fullName evidence="4">WD40 repeat domain-containing protein</fullName>
    </recommendedName>
</protein>
<organism evidence="2 3">
    <name type="scientific">Nonomuraea zeae</name>
    <dbReference type="NCBI Taxonomy" id="1642303"/>
    <lineage>
        <taxon>Bacteria</taxon>
        <taxon>Bacillati</taxon>
        <taxon>Actinomycetota</taxon>
        <taxon>Actinomycetes</taxon>
        <taxon>Streptosporangiales</taxon>
        <taxon>Streptosporangiaceae</taxon>
        <taxon>Nonomuraea</taxon>
    </lineage>
</organism>
<evidence type="ECO:0000313" key="3">
    <source>
        <dbReference type="Proteomes" id="UP000306628"/>
    </source>
</evidence>
<sequence length="398" mass="42280">MTWLRDVLDDVADHAPRVDLTEQTIRTRERRRRRTASIVAAAAVVATALGATAAVRLLPAEPRPAVAPGTGSDLPARGVGPLSHAFMTFCRPERGKAPAGCVNGGWRVVTRGGATYRVAQALSGSPSGLRPSPLAISRDGRKIAYYDATAGTFAVRDLASGTVVTAPTKVPTAWLGSIAHLLLSDDGRFLAFTKAPALKDPAMLFDMRERMVRPLPNGWNPIGLSPDGDTITLAQYAPKTRLQTITRLWQTSTASAATTVDVAGHYLAGALGPDGHSVVAVESVDAGITGCLRSGADLVHLDRTTGKVLRRVPVRGLSMTANFVHLRGWTGPQEITALAKPLDCRERDDNAPVSSFDPLYVPFTAYAVNVRTGTARKLATYTAQGFFQLVLPGFPGTL</sequence>
<dbReference type="AlphaFoldDB" id="A0A5S4FLQ3"/>
<proteinExistence type="predicted"/>
<keyword evidence="1" id="KW-0472">Membrane</keyword>
<dbReference type="OrthoDB" id="3541604at2"/>
<dbReference type="RefSeq" id="WP_138697032.1">
    <property type="nucleotide sequence ID" value="NZ_JBHSAZ010000055.1"/>
</dbReference>
<dbReference type="Proteomes" id="UP000306628">
    <property type="component" value="Unassembled WGS sequence"/>
</dbReference>
<accession>A0A5S4FLQ3</accession>
<dbReference type="EMBL" id="VCKX01000294">
    <property type="protein sequence ID" value="TMR21529.1"/>
    <property type="molecule type" value="Genomic_DNA"/>
</dbReference>
<name>A0A5S4FLQ3_9ACTN</name>
<evidence type="ECO:0000313" key="2">
    <source>
        <dbReference type="EMBL" id="TMR21529.1"/>
    </source>
</evidence>
<dbReference type="InterPro" id="IPR011044">
    <property type="entry name" value="Quino_amine_DH_bsu"/>
</dbReference>
<gene>
    <name evidence="2" type="ORF">ETD85_50715</name>
</gene>
<comment type="caution">
    <text evidence="2">The sequence shown here is derived from an EMBL/GenBank/DDBJ whole genome shotgun (WGS) entry which is preliminary data.</text>
</comment>
<dbReference type="InterPro" id="IPR015943">
    <property type="entry name" value="WD40/YVTN_repeat-like_dom_sf"/>
</dbReference>
<dbReference type="SUPFAM" id="SSF50969">
    <property type="entry name" value="YVTN repeat-like/Quinoprotein amine dehydrogenase"/>
    <property type="match status" value="1"/>
</dbReference>
<dbReference type="Gene3D" id="2.130.10.10">
    <property type="entry name" value="YVTN repeat-like/Quinoprotein amine dehydrogenase"/>
    <property type="match status" value="1"/>
</dbReference>